<evidence type="ECO:0000256" key="9">
    <source>
        <dbReference type="RuleBase" id="RU003814"/>
    </source>
</evidence>
<dbReference type="GO" id="GO:0005851">
    <property type="term" value="C:eukaryotic translation initiation factor 2B complex"/>
    <property type="evidence" value="ECO:0007669"/>
    <property type="project" value="TreeGrafter"/>
</dbReference>
<keyword evidence="4" id="KW-0396">Initiation factor</keyword>
<dbReference type="Gene3D" id="3.40.50.10470">
    <property type="entry name" value="Translation initiation factor eif-2b, domain 2"/>
    <property type="match status" value="1"/>
</dbReference>
<dbReference type="InterPro" id="IPR000649">
    <property type="entry name" value="IF-2B-related"/>
</dbReference>
<reference evidence="11" key="1">
    <citation type="journal article" date="2020" name="Stud. Mycol.">
        <title>101 Dothideomycetes genomes: a test case for predicting lifestyles and emergence of pathogens.</title>
        <authorList>
            <person name="Haridas S."/>
            <person name="Albert R."/>
            <person name="Binder M."/>
            <person name="Bloem J."/>
            <person name="Labutti K."/>
            <person name="Salamov A."/>
            <person name="Andreopoulos B."/>
            <person name="Baker S."/>
            <person name="Barry K."/>
            <person name="Bills G."/>
            <person name="Bluhm B."/>
            <person name="Cannon C."/>
            <person name="Castanera R."/>
            <person name="Culley D."/>
            <person name="Daum C."/>
            <person name="Ezra D."/>
            <person name="Gonzalez J."/>
            <person name="Henrissat B."/>
            <person name="Kuo A."/>
            <person name="Liang C."/>
            <person name="Lipzen A."/>
            <person name="Lutzoni F."/>
            <person name="Magnuson J."/>
            <person name="Mondo S."/>
            <person name="Nolan M."/>
            <person name="Ohm R."/>
            <person name="Pangilinan J."/>
            <person name="Park H.-J."/>
            <person name="Ramirez L."/>
            <person name="Alfaro M."/>
            <person name="Sun H."/>
            <person name="Tritt A."/>
            <person name="Yoshinaga Y."/>
            <person name="Zwiers L.-H."/>
            <person name="Turgeon B."/>
            <person name="Goodwin S."/>
            <person name="Spatafora J."/>
            <person name="Crous P."/>
            <person name="Grigoriev I."/>
        </authorList>
    </citation>
    <scope>NUCLEOTIDE SEQUENCE</scope>
    <source>
        <strain evidence="11">CBS 113389</strain>
    </source>
</reference>
<sequence length="487" mass="52888">MPAAIVGETPSLSTFLKSLKSTDVESSIDLFISLLKRRQIKNSRPCALATAQLLLRVVAATRIRDVQQLIDRISEVGRRLVAAQPREMAVGNIVRRILGVVREVAEEDERDGSLGSGRVSGAASPDPSEARRPFLTKTFSGMSPLGQSVTVPHDFHPRVKTPMIEYTSPPGFDASAEREVKRPVLPSSASYAGLPPVSSLLSLLEDPLARSPIPTPPPGSSPRIQPMGKITESKEKIDVKAEVIDGIKELLDELEVVDNQIAENALDHIHSNEIILTHTSSQTVQKFLMTAARKRKFTVVHAEAYPNNHDETHATIVNGGKKGTGDEEEVDERWKPLTSMGITVILIPDTAVFALMSRINKVILAPHSVLANGSLLAAAGASTIALAAKSHRVPVVVLSGVYKLSPIYPFDTHELIEYGDPGKVVSYEEGEFMDKVDVINPLYDWVDADCVDLYITNLGGCAPSFLYRIVADHYRTEDIDLGGKGSS</sequence>
<proteinExistence type="inferred from homology"/>
<feature type="region of interest" description="Disordered" evidence="10">
    <location>
        <begin position="208"/>
        <end position="227"/>
    </location>
</feature>
<comment type="subunit">
    <text evidence="8">Component of the translation initiation factor 2B (eIF2B) complex which is a heterodecamer of two sets of five different subunits: alpha, beta, gamma, delta and epsilon. Subunits alpha, beta and delta comprise a regulatory subcomplex and subunits epsilon and gamma comprise a catalytic subcomplex. Within the complex, the hexameric regulatory complex resides at the center, with the two heterodimeric catalytic subcomplexes bound on opposite sides.</text>
</comment>
<evidence type="ECO:0000256" key="2">
    <source>
        <dbReference type="ARBA" id="ARBA00007251"/>
    </source>
</evidence>
<evidence type="ECO:0000256" key="10">
    <source>
        <dbReference type="SAM" id="MobiDB-lite"/>
    </source>
</evidence>
<dbReference type="SUPFAM" id="SSF100950">
    <property type="entry name" value="NagB/RpiA/CoA transferase-like"/>
    <property type="match status" value="1"/>
</dbReference>
<dbReference type="RefSeq" id="XP_033586866.1">
    <property type="nucleotide sequence ID" value="XM_033731576.1"/>
</dbReference>
<dbReference type="OrthoDB" id="269919at2759"/>
<evidence type="ECO:0000256" key="5">
    <source>
        <dbReference type="ARBA" id="ARBA00022917"/>
    </source>
</evidence>
<keyword evidence="12" id="KW-1185">Reference proteome</keyword>
<evidence type="ECO:0000256" key="3">
    <source>
        <dbReference type="ARBA" id="ARBA00022490"/>
    </source>
</evidence>
<evidence type="ECO:0000256" key="7">
    <source>
        <dbReference type="ARBA" id="ARBA00044228"/>
    </source>
</evidence>
<name>A0A6A6PKG7_9PEZI</name>
<evidence type="ECO:0000313" key="12">
    <source>
        <dbReference type="Proteomes" id="UP000799767"/>
    </source>
</evidence>
<dbReference type="GO" id="GO:0005829">
    <property type="term" value="C:cytosol"/>
    <property type="evidence" value="ECO:0007669"/>
    <property type="project" value="UniProtKB-SubCell"/>
</dbReference>
<organism evidence="11 12">
    <name type="scientific">Neohortaea acidophila</name>
    <dbReference type="NCBI Taxonomy" id="245834"/>
    <lineage>
        <taxon>Eukaryota</taxon>
        <taxon>Fungi</taxon>
        <taxon>Dikarya</taxon>
        <taxon>Ascomycota</taxon>
        <taxon>Pezizomycotina</taxon>
        <taxon>Dothideomycetes</taxon>
        <taxon>Dothideomycetidae</taxon>
        <taxon>Mycosphaerellales</taxon>
        <taxon>Teratosphaeriaceae</taxon>
        <taxon>Neohortaea</taxon>
    </lineage>
</organism>
<dbReference type="InterPro" id="IPR037171">
    <property type="entry name" value="NagB/RpiA_transferase-like"/>
</dbReference>
<protein>
    <recommendedName>
        <fullName evidence="6">Translation initiation factor eIF2B subunit beta</fullName>
    </recommendedName>
    <alternativeName>
        <fullName evidence="7">eIF2B GDP-GTP exchange factor subunit beta</fullName>
    </alternativeName>
</protein>
<dbReference type="AlphaFoldDB" id="A0A6A6PKG7"/>
<comment type="subcellular location">
    <subcellularLocation>
        <location evidence="1">Cytoplasm</location>
        <location evidence="1">Cytosol</location>
    </subcellularLocation>
</comment>
<keyword evidence="3" id="KW-0963">Cytoplasm</keyword>
<dbReference type="EMBL" id="MU001640">
    <property type="protein sequence ID" value="KAF2480296.1"/>
    <property type="molecule type" value="Genomic_DNA"/>
</dbReference>
<evidence type="ECO:0000256" key="6">
    <source>
        <dbReference type="ARBA" id="ARBA00044122"/>
    </source>
</evidence>
<dbReference type="GO" id="GO:0003743">
    <property type="term" value="F:translation initiation factor activity"/>
    <property type="evidence" value="ECO:0007669"/>
    <property type="project" value="UniProtKB-KW"/>
</dbReference>
<feature type="region of interest" description="Disordered" evidence="10">
    <location>
        <begin position="109"/>
        <end position="133"/>
    </location>
</feature>
<evidence type="ECO:0000256" key="4">
    <source>
        <dbReference type="ARBA" id="ARBA00022540"/>
    </source>
</evidence>
<dbReference type="InterPro" id="IPR051855">
    <property type="entry name" value="eIF2B_beta_subunit"/>
</dbReference>
<dbReference type="Proteomes" id="UP000799767">
    <property type="component" value="Unassembled WGS sequence"/>
</dbReference>
<dbReference type="GO" id="GO:0005085">
    <property type="term" value="F:guanyl-nucleotide exchange factor activity"/>
    <property type="evidence" value="ECO:0007669"/>
    <property type="project" value="TreeGrafter"/>
</dbReference>
<evidence type="ECO:0000256" key="8">
    <source>
        <dbReference type="ARBA" id="ARBA00046432"/>
    </source>
</evidence>
<dbReference type="PANTHER" id="PTHR45859">
    <property type="entry name" value="TRANSLATION INITIATION FACTOR EIF-2B SUBUNIT BETA"/>
    <property type="match status" value="1"/>
</dbReference>
<dbReference type="InterPro" id="IPR042529">
    <property type="entry name" value="IF_2B-like_C"/>
</dbReference>
<accession>A0A6A6PKG7</accession>
<keyword evidence="5" id="KW-0648">Protein biosynthesis</keyword>
<evidence type="ECO:0000256" key="1">
    <source>
        <dbReference type="ARBA" id="ARBA00004514"/>
    </source>
</evidence>
<dbReference type="Pfam" id="PF01008">
    <property type="entry name" value="IF-2B"/>
    <property type="match status" value="3"/>
</dbReference>
<dbReference type="FunFam" id="3.40.50.10470:FF:000008">
    <property type="entry name" value="Translation initiation factor 2B, beta subunit"/>
    <property type="match status" value="1"/>
</dbReference>
<dbReference type="GeneID" id="54472578"/>
<dbReference type="PANTHER" id="PTHR45859:SF1">
    <property type="entry name" value="TRANSLATION INITIATION FACTOR EIF-2B SUBUNIT BETA"/>
    <property type="match status" value="1"/>
</dbReference>
<evidence type="ECO:0000313" key="11">
    <source>
        <dbReference type="EMBL" id="KAF2480296.1"/>
    </source>
</evidence>
<gene>
    <name evidence="11" type="ORF">BDY17DRAFT_256043</name>
</gene>
<comment type="similarity">
    <text evidence="2 9">Belongs to the eIF-2B alpha/beta/delta subunits family.</text>
</comment>